<organism evidence="3 4">
    <name type="scientific">Janibacter indicus</name>
    <dbReference type="NCBI Taxonomy" id="857417"/>
    <lineage>
        <taxon>Bacteria</taxon>
        <taxon>Bacillati</taxon>
        <taxon>Actinomycetota</taxon>
        <taxon>Actinomycetes</taxon>
        <taxon>Micrococcales</taxon>
        <taxon>Intrasporangiaceae</taxon>
        <taxon>Janibacter</taxon>
    </lineage>
</organism>
<dbReference type="InterPro" id="IPR014710">
    <property type="entry name" value="RmlC-like_jellyroll"/>
</dbReference>
<dbReference type="RefSeq" id="WP_084450288.1">
    <property type="nucleotide sequence ID" value="NZ_FWXN01000004.1"/>
</dbReference>
<gene>
    <name evidence="3" type="ORF">SAMN06296429_104161</name>
</gene>
<dbReference type="GO" id="GO:0019305">
    <property type="term" value="P:dTDP-rhamnose biosynthetic process"/>
    <property type="evidence" value="ECO:0007669"/>
    <property type="project" value="TreeGrafter"/>
</dbReference>
<dbReference type="SUPFAM" id="SSF51182">
    <property type="entry name" value="RmlC-like cupins"/>
    <property type="match status" value="1"/>
</dbReference>
<proteinExistence type="inferred from homology"/>
<dbReference type="OrthoDB" id="9800680at2"/>
<protein>
    <submittedName>
        <fullName evidence="3">dTDP-4-dehydrorhamnose 3,5-epimerase</fullName>
    </submittedName>
</protein>
<dbReference type="Proteomes" id="UP000192634">
    <property type="component" value="Unassembled WGS sequence"/>
</dbReference>
<evidence type="ECO:0000256" key="2">
    <source>
        <dbReference type="PIRSR" id="PIRSR600888-1"/>
    </source>
</evidence>
<dbReference type="GO" id="GO:0000271">
    <property type="term" value="P:polysaccharide biosynthetic process"/>
    <property type="evidence" value="ECO:0007669"/>
    <property type="project" value="TreeGrafter"/>
</dbReference>
<dbReference type="PANTHER" id="PTHR21047">
    <property type="entry name" value="DTDP-6-DEOXY-D-GLUCOSE-3,5 EPIMERASE"/>
    <property type="match status" value="1"/>
</dbReference>
<dbReference type="InterPro" id="IPR011051">
    <property type="entry name" value="RmlC_Cupin_sf"/>
</dbReference>
<dbReference type="GO" id="GO:0008830">
    <property type="term" value="F:dTDP-4-dehydrorhamnose 3,5-epimerase activity"/>
    <property type="evidence" value="ECO:0007669"/>
    <property type="project" value="InterPro"/>
</dbReference>
<comment type="similarity">
    <text evidence="1">Belongs to the dTDP-4-dehydrorhamnose 3,5-epimerase family.</text>
</comment>
<evidence type="ECO:0000313" key="4">
    <source>
        <dbReference type="Proteomes" id="UP000192634"/>
    </source>
</evidence>
<dbReference type="GO" id="GO:0005829">
    <property type="term" value="C:cytosol"/>
    <property type="evidence" value="ECO:0007669"/>
    <property type="project" value="TreeGrafter"/>
</dbReference>
<evidence type="ECO:0000313" key="3">
    <source>
        <dbReference type="EMBL" id="SMC50623.1"/>
    </source>
</evidence>
<dbReference type="Pfam" id="PF00908">
    <property type="entry name" value="dTDP_sugar_isom"/>
    <property type="match status" value="1"/>
</dbReference>
<dbReference type="EMBL" id="FWXN01000004">
    <property type="protein sequence ID" value="SMC50623.1"/>
    <property type="molecule type" value="Genomic_DNA"/>
</dbReference>
<dbReference type="CDD" id="cd00438">
    <property type="entry name" value="cupin_RmlC"/>
    <property type="match status" value="1"/>
</dbReference>
<name>A0A1W1ZQS5_9MICO</name>
<feature type="active site" description="Proton acceptor" evidence="2">
    <location>
        <position position="62"/>
    </location>
</feature>
<dbReference type="InterPro" id="IPR000888">
    <property type="entry name" value="RmlC-like"/>
</dbReference>
<dbReference type="PANTHER" id="PTHR21047:SF2">
    <property type="entry name" value="THYMIDINE DIPHOSPHO-4-KETO-RHAMNOSE 3,5-EPIMERASE"/>
    <property type="match status" value="1"/>
</dbReference>
<feature type="active site" description="Proton donor" evidence="2">
    <location>
        <position position="131"/>
    </location>
</feature>
<dbReference type="AlphaFoldDB" id="A0A1W1ZQS5"/>
<dbReference type="Gene3D" id="2.60.120.10">
    <property type="entry name" value="Jelly Rolls"/>
    <property type="match status" value="1"/>
</dbReference>
<reference evidence="3 4" key="1">
    <citation type="submission" date="2017-04" db="EMBL/GenBank/DDBJ databases">
        <authorList>
            <person name="Afonso C.L."/>
            <person name="Miller P.J."/>
            <person name="Scott M.A."/>
            <person name="Spackman E."/>
            <person name="Goraichik I."/>
            <person name="Dimitrov K.M."/>
            <person name="Suarez D.L."/>
            <person name="Swayne D.E."/>
        </authorList>
    </citation>
    <scope>NUCLEOTIDE SEQUENCE [LARGE SCALE GENOMIC DNA]</scope>
    <source>
        <strain evidence="3 4">CGMCC 1.12511</strain>
    </source>
</reference>
<accession>A0A1W1ZQS5</accession>
<evidence type="ECO:0000256" key="1">
    <source>
        <dbReference type="ARBA" id="ARBA00010154"/>
    </source>
</evidence>
<sequence>MDVTHTSIRGVLVLTPTPHRDDRGFFSRTFDAAVVASAGIDPHGFVQDSVSRSASGVVRGLHVRVGAGESKLVRCSRGAIFDVVVDLRPGSPTYLRWLPFELDDETPRSVYIPAGCAHGFQALTGPADISYRIDRQHDPAEDLTISFRDPQLDIPWPLPVTLASDRDLGAPPIDQLGERLAMIAPELR</sequence>